<protein>
    <recommendedName>
        <fullName evidence="4 11">Serine acetyltransferase</fullName>
        <ecNumber evidence="3 11">2.3.1.30</ecNumber>
    </recommendedName>
</protein>
<dbReference type="PIRSF" id="PIRSF000441">
    <property type="entry name" value="CysE"/>
    <property type="match status" value="1"/>
</dbReference>
<keyword evidence="5" id="KW-0028">Amino-acid biosynthesis</keyword>
<comment type="pathway">
    <text evidence="1">Amino-acid biosynthesis; L-cysteine biosynthesis; L-cysteine from L-serine: step 1/2.</text>
</comment>
<evidence type="ECO:0000256" key="5">
    <source>
        <dbReference type="ARBA" id="ARBA00022605"/>
    </source>
</evidence>
<dbReference type="GO" id="GO:0005737">
    <property type="term" value="C:cytoplasm"/>
    <property type="evidence" value="ECO:0007669"/>
    <property type="project" value="InterPro"/>
</dbReference>
<proteinExistence type="inferred from homology"/>
<keyword evidence="8" id="KW-0198">Cysteine biosynthesis</keyword>
<evidence type="ECO:0000256" key="11">
    <source>
        <dbReference type="PIRNR" id="PIRNR000441"/>
    </source>
</evidence>
<dbReference type="PROSITE" id="PS00101">
    <property type="entry name" value="HEXAPEP_TRANSFERASES"/>
    <property type="match status" value="1"/>
</dbReference>
<name>A0A942T8W7_9BACI</name>
<sequence>MRRPARPGVLRTVREDLAAARRGDPAARGDLENAVVYSGLHAIWTYRLTHRLWHAQQLPGARFAARVIAQVARSVTGIEIHPGARIGRRFFIDHGMGVVIGETAVIGDDVLLFHGVTLGGRGSGRTDTVPSGLHAHGVRRHPRVGDRVVLGAGSSLIGAITVGADSVVGANTVVTKDVPPGSVVTGVAGSARPRSGHEGVPTL</sequence>
<dbReference type="EC" id="2.3.1.30" evidence="3 11"/>
<dbReference type="PANTHER" id="PTHR42811">
    <property type="entry name" value="SERINE ACETYLTRANSFERASE"/>
    <property type="match status" value="1"/>
</dbReference>
<evidence type="ECO:0000256" key="10">
    <source>
        <dbReference type="ARBA" id="ARBA00049486"/>
    </source>
</evidence>
<evidence type="ECO:0000256" key="1">
    <source>
        <dbReference type="ARBA" id="ARBA00004876"/>
    </source>
</evidence>
<evidence type="ECO:0000256" key="3">
    <source>
        <dbReference type="ARBA" id="ARBA00013266"/>
    </source>
</evidence>
<comment type="caution">
    <text evidence="12">The sequence shown here is derived from an EMBL/GenBank/DDBJ whole genome shotgun (WGS) entry which is preliminary data.</text>
</comment>
<dbReference type="InterPro" id="IPR042122">
    <property type="entry name" value="Ser_AcTrfase_N_sf"/>
</dbReference>
<dbReference type="AlphaFoldDB" id="A0A942T8W7"/>
<dbReference type="GO" id="GO:0006535">
    <property type="term" value="P:cysteine biosynthetic process from serine"/>
    <property type="evidence" value="ECO:0007669"/>
    <property type="project" value="InterPro"/>
</dbReference>
<accession>A0A942T8W7</accession>
<dbReference type="SUPFAM" id="SSF51161">
    <property type="entry name" value="Trimeric LpxA-like enzymes"/>
    <property type="match status" value="1"/>
</dbReference>
<dbReference type="GO" id="GO:0009001">
    <property type="term" value="F:serine O-acetyltransferase activity"/>
    <property type="evidence" value="ECO:0007669"/>
    <property type="project" value="UniProtKB-EC"/>
</dbReference>
<dbReference type="CDD" id="cd03354">
    <property type="entry name" value="LbH_SAT"/>
    <property type="match status" value="1"/>
</dbReference>
<evidence type="ECO:0000256" key="8">
    <source>
        <dbReference type="ARBA" id="ARBA00023192"/>
    </source>
</evidence>
<keyword evidence="9 11" id="KW-0012">Acyltransferase</keyword>
<dbReference type="InterPro" id="IPR018357">
    <property type="entry name" value="Hexapep_transf_CS"/>
</dbReference>
<dbReference type="NCBIfam" id="NF041874">
    <property type="entry name" value="EPS_EpsC"/>
    <property type="match status" value="1"/>
</dbReference>
<gene>
    <name evidence="12" type="ORF">KHB02_38620</name>
</gene>
<evidence type="ECO:0000256" key="4">
    <source>
        <dbReference type="ARBA" id="ARBA00018522"/>
    </source>
</evidence>
<dbReference type="InterPro" id="IPR001451">
    <property type="entry name" value="Hexapep"/>
</dbReference>
<evidence type="ECO:0000313" key="12">
    <source>
        <dbReference type="EMBL" id="MBS4187288.1"/>
    </source>
</evidence>
<dbReference type="InterPro" id="IPR005881">
    <property type="entry name" value="Ser_O-AcTrfase"/>
</dbReference>
<evidence type="ECO:0000256" key="6">
    <source>
        <dbReference type="ARBA" id="ARBA00022679"/>
    </source>
</evidence>
<keyword evidence="7" id="KW-0677">Repeat</keyword>
<dbReference type="Pfam" id="PF00132">
    <property type="entry name" value="Hexapep"/>
    <property type="match status" value="1"/>
</dbReference>
<dbReference type="InterPro" id="IPR011004">
    <property type="entry name" value="Trimer_LpxA-like_sf"/>
</dbReference>
<keyword evidence="6 11" id="KW-0808">Transferase</keyword>
<dbReference type="InterPro" id="IPR045304">
    <property type="entry name" value="LbH_SAT"/>
</dbReference>
<evidence type="ECO:0000256" key="7">
    <source>
        <dbReference type="ARBA" id="ARBA00022737"/>
    </source>
</evidence>
<evidence type="ECO:0000256" key="9">
    <source>
        <dbReference type="ARBA" id="ARBA00023315"/>
    </source>
</evidence>
<organism evidence="12">
    <name type="scientific">Neobacillus citreus</name>
    <dbReference type="NCBI Taxonomy" id="2833578"/>
    <lineage>
        <taxon>Bacteria</taxon>
        <taxon>Bacillati</taxon>
        <taxon>Bacillota</taxon>
        <taxon>Bacilli</taxon>
        <taxon>Bacillales</taxon>
        <taxon>Bacillaceae</taxon>
        <taxon>Neobacillus</taxon>
    </lineage>
</organism>
<dbReference type="InterPro" id="IPR053376">
    <property type="entry name" value="Serine_acetyltransferase"/>
</dbReference>
<comment type="similarity">
    <text evidence="2 11">Belongs to the transferase hexapeptide repeat family.</text>
</comment>
<dbReference type="Gene3D" id="2.160.10.10">
    <property type="entry name" value="Hexapeptide repeat proteins"/>
    <property type="match status" value="1"/>
</dbReference>
<evidence type="ECO:0000256" key="2">
    <source>
        <dbReference type="ARBA" id="ARBA00007274"/>
    </source>
</evidence>
<reference evidence="12" key="1">
    <citation type="submission" date="2021-05" db="EMBL/GenBank/DDBJ databases">
        <title>Novel Bacillus species.</title>
        <authorList>
            <person name="Liu G."/>
        </authorList>
    </citation>
    <scope>NUCLEOTIDE SEQUENCE</scope>
    <source>
        <strain evidence="12">FJAT-50051</strain>
    </source>
</reference>
<dbReference type="Gene3D" id="1.10.3130.10">
    <property type="entry name" value="serine acetyltransferase, domain 1"/>
    <property type="match status" value="1"/>
</dbReference>
<comment type="catalytic activity">
    <reaction evidence="10 11">
        <text>L-serine + acetyl-CoA = O-acetyl-L-serine + CoA</text>
        <dbReference type="Rhea" id="RHEA:24560"/>
        <dbReference type="ChEBI" id="CHEBI:33384"/>
        <dbReference type="ChEBI" id="CHEBI:57287"/>
        <dbReference type="ChEBI" id="CHEBI:57288"/>
        <dbReference type="ChEBI" id="CHEBI:58340"/>
        <dbReference type="EC" id="2.3.1.30"/>
    </reaction>
</comment>
<dbReference type="EMBL" id="JAGYPE010000008">
    <property type="protein sequence ID" value="MBS4187288.1"/>
    <property type="molecule type" value="Genomic_DNA"/>
</dbReference>